<protein>
    <submittedName>
        <fullName evidence="3">Prolyl-tRNA synthetase</fullName>
    </submittedName>
</protein>
<keyword evidence="3" id="KW-0030">Aminoacyl-tRNA synthetase</keyword>
<evidence type="ECO:0000313" key="4">
    <source>
        <dbReference type="Proteomes" id="UP000078348"/>
    </source>
</evidence>
<gene>
    <name evidence="3" type="ORF">AV274_3006</name>
</gene>
<dbReference type="InterPro" id="IPR016061">
    <property type="entry name" value="Pro-tRNA_ligase_II_C"/>
</dbReference>
<dbReference type="Pfam" id="PF09180">
    <property type="entry name" value="ProRS-C_1"/>
    <property type="match status" value="1"/>
</dbReference>
<evidence type="ECO:0000256" key="1">
    <source>
        <dbReference type="ARBA" id="ARBA00022917"/>
    </source>
</evidence>
<dbReference type="Gene3D" id="3.30.930.10">
    <property type="entry name" value="Bira Bifunctional Protein, Domain 2"/>
    <property type="match status" value="1"/>
</dbReference>
<feature type="domain" description="Proline-tRNA ligase class II C-terminal" evidence="2">
    <location>
        <begin position="101"/>
        <end position="186"/>
    </location>
</feature>
<dbReference type="EMBL" id="LXWW01000159">
    <property type="protein sequence ID" value="OAO15229.1"/>
    <property type="molecule type" value="Genomic_DNA"/>
</dbReference>
<evidence type="ECO:0000259" key="2">
    <source>
        <dbReference type="SMART" id="SM00946"/>
    </source>
</evidence>
<proteinExistence type="predicted"/>
<dbReference type="Gene3D" id="3.30.110.30">
    <property type="entry name" value="C-terminal domain of ProRS"/>
    <property type="match status" value="1"/>
</dbReference>
<keyword evidence="1" id="KW-0648">Protein biosynthesis</keyword>
<name>A0A196SGY8_BLAHN</name>
<dbReference type="Proteomes" id="UP000078348">
    <property type="component" value="Unassembled WGS sequence"/>
</dbReference>
<dbReference type="InterPro" id="IPR004499">
    <property type="entry name" value="Pro-tRNA-ligase_IIa_arc-type"/>
</dbReference>
<dbReference type="GO" id="GO:0017101">
    <property type="term" value="C:aminoacyl-tRNA synthetase multienzyme complex"/>
    <property type="evidence" value="ECO:0007669"/>
    <property type="project" value="TreeGrafter"/>
</dbReference>
<organism evidence="3 4">
    <name type="scientific">Blastocystis sp. subtype 1 (strain ATCC 50177 / NandII)</name>
    <dbReference type="NCBI Taxonomy" id="478820"/>
    <lineage>
        <taxon>Eukaryota</taxon>
        <taxon>Sar</taxon>
        <taxon>Stramenopiles</taxon>
        <taxon>Bigyra</taxon>
        <taxon>Opalozoa</taxon>
        <taxon>Opalinata</taxon>
        <taxon>Blastocystidae</taxon>
        <taxon>Blastocystis</taxon>
    </lineage>
</organism>
<reference evidence="3" key="1">
    <citation type="submission" date="2016-05" db="EMBL/GenBank/DDBJ databases">
        <title>Nuclear genome of Blastocystis sp. subtype 1 NandII.</title>
        <authorList>
            <person name="Gentekaki E."/>
            <person name="Curtis B."/>
            <person name="Stairs C."/>
            <person name="Eme L."/>
            <person name="Herman E."/>
            <person name="Klimes V."/>
            <person name="Arias M.C."/>
            <person name="Elias M."/>
            <person name="Hilliou F."/>
            <person name="Klute M."/>
            <person name="Malik S.-B."/>
            <person name="Pightling A."/>
            <person name="Rachubinski R."/>
            <person name="Salas D."/>
            <person name="Schlacht A."/>
            <person name="Suga H."/>
            <person name="Archibald J."/>
            <person name="Ball S.G."/>
            <person name="Clark G."/>
            <person name="Dacks J."/>
            <person name="Van Der Giezen M."/>
            <person name="Tsaousis A."/>
            <person name="Roger A."/>
        </authorList>
    </citation>
    <scope>NUCLEOTIDE SEQUENCE [LARGE SCALE GENOMIC DNA]</scope>
    <source>
        <strain evidence="3">NandII</strain>
    </source>
</reference>
<dbReference type="InterPro" id="IPR017449">
    <property type="entry name" value="Pro-tRNA_synth_II"/>
</dbReference>
<dbReference type="GO" id="GO:0005524">
    <property type="term" value="F:ATP binding"/>
    <property type="evidence" value="ECO:0007669"/>
    <property type="project" value="InterPro"/>
</dbReference>
<sequence>MSYQKKKDTGLAISYKKNENFAEWYSQVITASELIDYYDVSGCYILRPLWCSRAATTARRGKSVVAWGEVVEKTKLETIQAALLDKARRERDAHIRYVSTWEEFMGALDGNMVLAPWCERIACEEEVKKRTSCAADKKIVDGEAPALSGSAKTLCLPFNQEELPEDAKCFCCGQKATAFALWGRSY</sequence>
<dbReference type="InterPro" id="IPR045864">
    <property type="entry name" value="aa-tRNA-synth_II/BPL/LPL"/>
</dbReference>
<keyword evidence="4" id="KW-1185">Reference proteome</keyword>
<dbReference type="OrthoDB" id="1350766at2759"/>
<keyword evidence="3" id="KW-0436">Ligase</keyword>
<dbReference type="GO" id="GO:0004827">
    <property type="term" value="F:proline-tRNA ligase activity"/>
    <property type="evidence" value="ECO:0007669"/>
    <property type="project" value="InterPro"/>
</dbReference>
<dbReference type="FunFam" id="3.30.110.30:FF:000001">
    <property type="entry name" value="Bifunctional glutamate/proline--tRNA ligase"/>
    <property type="match status" value="1"/>
</dbReference>
<dbReference type="SUPFAM" id="SSF64586">
    <property type="entry name" value="C-terminal domain of ProRS"/>
    <property type="match status" value="1"/>
</dbReference>
<dbReference type="AlphaFoldDB" id="A0A196SGY8"/>
<dbReference type="GO" id="GO:0005737">
    <property type="term" value="C:cytoplasm"/>
    <property type="evidence" value="ECO:0007669"/>
    <property type="project" value="InterPro"/>
</dbReference>
<dbReference type="PANTHER" id="PTHR43382">
    <property type="entry name" value="PROLYL-TRNA SYNTHETASE"/>
    <property type="match status" value="1"/>
</dbReference>
<accession>A0A196SGY8</accession>
<evidence type="ECO:0000313" key="3">
    <source>
        <dbReference type="EMBL" id="OAO15229.1"/>
    </source>
</evidence>
<dbReference type="STRING" id="478820.A0A196SGY8"/>
<dbReference type="SMART" id="SM00946">
    <property type="entry name" value="ProRS-C_1"/>
    <property type="match status" value="1"/>
</dbReference>
<comment type="caution">
    <text evidence="3">The sequence shown here is derived from an EMBL/GenBank/DDBJ whole genome shotgun (WGS) entry which is preliminary data.</text>
</comment>
<dbReference type="GO" id="GO:0006433">
    <property type="term" value="P:prolyl-tRNA aminoacylation"/>
    <property type="evidence" value="ECO:0007669"/>
    <property type="project" value="InterPro"/>
</dbReference>
<dbReference type="PANTHER" id="PTHR43382:SF2">
    <property type="entry name" value="BIFUNCTIONAL GLUTAMATE_PROLINE--TRNA LIGASE"/>
    <property type="match status" value="1"/>
</dbReference>